<keyword evidence="2" id="KW-1185">Reference proteome</keyword>
<organism evidence="1 2">
    <name type="scientific">Arctium lappa</name>
    <name type="common">Greater burdock</name>
    <name type="synonym">Lappa major</name>
    <dbReference type="NCBI Taxonomy" id="4217"/>
    <lineage>
        <taxon>Eukaryota</taxon>
        <taxon>Viridiplantae</taxon>
        <taxon>Streptophyta</taxon>
        <taxon>Embryophyta</taxon>
        <taxon>Tracheophyta</taxon>
        <taxon>Spermatophyta</taxon>
        <taxon>Magnoliopsida</taxon>
        <taxon>eudicotyledons</taxon>
        <taxon>Gunneridae</taxon>
        <taxon>Pentapetalae</taxon>
        <taxon>asterids</taxon>
        <taxon>campanulids</taxon>
        <taxon>Asterales</taxon>
        <taxon>Asteraceae</taxon>
        <taxon>Carduoideae</taxon>
        <taxon>Cardueae</taxon>
        <taxon>Arctiinae</taxon>
        <taxon>Arctium</taxon>
    </lineage>
</organism>
<comment type="caution">
    <text evidence="1">The sequence shown here is derived from an EMBL/GenBank/DDBJ whole genome shotgun (WGS) entry which is preliminary data.</text>
</comment>
<evidence type="ECO:0000313" key="1">
    <source>
        <dbReference type="EMBL" id="KAI3746898.1"/>
    </source>
</evidence>
<dbReference type="Proteomes" id="UP001055879">
    <property type="component" value="Linkage Group LG03"/>
</dbReference>
<reference evidence="2" key="1">
    <citation type="journal article" date="2022" name="Mol. Ecol. Resour.">
        <title>The genomes of chicory, endive, great burdock and yacon provide insights into Asteraceae palaeo-polyploidization history and plant inulin production.</title>
        <authorList>
            <person name="Fan W."/>
            <person name="Wang S."/>
            <person name="Wang H."/>
            <person name="Wang A."/>
            <person name="Jiang F."/>
            <person name="Liu H."/>
            <person name="Zhao H."/>
            <person name="Xu D."/>
            <person name="Zhang Y."/>
        </authorList>
    </citation>
    <scope>NUCLEOTIDE SEQUENCE [LARGE SCALE GENOMIC DNA]</scope>
    <source>
        <strain evidence="2">cv. Niubang</strain>
    </source>
</reference>
<sequence>MLFSSHFYVSVGTINMLVEAVFVQSDTIFCSCLNRIKAMNLDLAKLRSFLFLVSLGYSEQYVSGIFSSSY</sequence>
<name>A0ACB9DKL9_ARCLA</name>
<gene>
    <name evidence="1" type="ORF">L6452_09340</name>
</gene>
<reference evidence="1 2" key="2">
    <citation type="journal article" date="2022" name="Mol. Ecol. Resour.">
        <title>The genomes of chicory, endive, great burdock and yacon provide insights into Asteraceae paleo-polyploidization history and plant inulin production.</title>
        <authorList>
            <person name="Fan W."/>
            <person name="Wang S."/>
            <person name="Wang H."/>
            <person name="Wang A."/>
            <person name="Jiang F."/>
            <person name="Liu H."/>
            <person name="Zhao H."/>
            <person name="Xu D."/>
            <person name="Zhang Y."/>
        </authorList>
    </citation>
    <scope>NUCLEOTIDE SEQUENCE [LARGE SCALE GENOMIC DNA]</scope>
    <source>
        <strain evidence="2">cv. Niubang</strain>
    </source>
</reference>
<proteinExistence type="predicted"/>
<accession>A0ACB9DKL9</accession>
<protein>
    <submittedName>
        <fullName evidence="1">Uncharacterized protein</fullName>
    </submittedName>
</protein>
<dbReference type="EMBL" id="CM042049">
    <property type="protein sequence ID" value="KAI3746898.1"/>
    <property type="molecule type" value="Genomic_DNA"/>
</dbReference>
<evidence type="ECO:0000313" key="2">
    <source>
        <dbReference type="Proteomes" id="UP001055879"/>
    </source>
</evidence>